<reference evidence="3 4" key="1">
    <citation type="submission" date="2022-11" db="EMBL/GenBank/DDBJ databases">
        <title>Minimal conservation of predation-associated metabolite biosynthetic gene clusters underscores biosynthetic potential of Myxococcota including descriptions for ten novel species: Archangium lansinium sp. nov., Myxococcus landrumus sp. nov., Nannocystis bai.</title>
        <authorList>
            <person name="Ahearne A."/>
            <person name="Stevens C."/>
            <person name="Dowd S."/>
        </authorList>
    </citation>
    <scope>NUCLEOTIDE SEQUENCE [LARGE SCALE GENOMIC DNA]</scope>
    <source>
        <strain evidence="3 4">RJM3</strain>
    </source>
</reference>
<name>A0ABT5EYZ2_9BACT</name>
<evidence type="ECO:0000313" key="4">
    <source>
        <dbReference type="Proteomes" id="UP001221411"/>
    </source>
</evidence>
<dbReference type="SUPFAM" id="SSF51011">
    <property type="entry name" value="Glycosyl hydrolase domain"/>
    <property type="match status" value="1"/>
</dbReference>
<sequence length="572" mass="65281">MQGPELPPWWARTTVYQIYPRSFLDTNGDGIGDLPGIVRKLDWLRDLGVETLWICPFYGSPQQDLGYDVSDYDAVAPEYGTRDDVRRLLDEAHARGMRVLADMVLNHTSIEHPWFRASRSSRTNPKRNWYLWRPGRKPGGKAPPNNWRSLVGPRGWHWDERTQEWYWASFLPFQPDLDYRNPEVQEAMLGVVRRWLAFGFDGLRLDIFHAIFKDEWFEDNPFSTRLLPSEDDPDGFLQSYRRTLHHPETIAFARTLRRVANEFQDPPRFLVGEVFGQPSTLRRYCEGGVGGVAPLAGADPPTVDSGDGLHSVFLFKAMRAPFTAAGFRELVLEFEREMPAPLVPTWVFGNHDRSRRGERLGYHPEREKLSAAVQLTARGIPFVYYGEEIGMRDLNLPLATAKDPLARMYRFLPDIVARKLHAAGVLLNRDACRTPMQWSAAPNAGFTVPGVAPWLPVHPASETINVEAEERDPASILHCYKRLLRLRKEHPALQAGSLELYPEHVLPPEVLAYRRTFGDDVVDVLLHFDDATRRVRIPGDCHVPLVSSYPAPLPIREGEAVLRPYEALMLGR</sequence>
<dbReference type="Gene3D" id="3.90.400.10">
    <property type="entry name" value="Oligo-1,6-glucosidase, Domain 2"/>
    <property type="match status" value="1"/>
</dbReference>
<dbReference type="GO" id="GO:0016787">
    <property type="term" value="F:hydrolase activity"/>
    <property type="evidence" value="ECO:0007669"/>
    <property type="project" value="UniProtKB-KW"/>
</dbReference>
<keyword evidence="4" id="KW-1185">Reference proteome</keyword>
<dbReference type="SMART" id="SM00642">
    <property type="entry name" value="Aamy"/>
    <property type="match status" value="1"/>
</dbReference>
<dbReference type="Pfam" id="PF00128">
    <property type="entry name" value="Alpha-amylase"/>
    <property type="match status" value="1"/>
</dbReference>
<dbReference type="InterPro" id="IPR017853">
    <property type="entry name" value="GH"/>
</dbReference>
<dbReference type="Gene3D" id="2.60.40.1180">
    <property type="entry name" value="Golgi alpha-mannosidase II"/>
    <property type="match status" value="1"/>
</dbReference>
<protein>
    <submittedName>
        <fullName evidence="3">Alpha-amylase family glycosyl hydrolase</fullName>
    </submittedName>
</protein>
<proteinExistence type="inferred from homology"/>
<evidence type="ECO:0000256" key="1">
    <source>
        <dbReference type="ARBA" id="ARBA00008061"/>
    </source>
</evidence>
<dbReference type="InterPro" id="IPR045857">
    <property type="entry name" value="O16G_dom_2"/>
</dbReference>
<dbReference type="EMBL" id="JAQNDO010000001">
    <property type="protein sequence ID" value="MDC0747001.1"/>
    <property type="molecule type" value="Genomic_DNA"/>
</dbReference>
<evidence type="ECO:0000259" key="2">
    <source>
        <dbReference type="SMART" id="SM00642"/>
    </source>
</evidence>
<keyword evidence="3" id="KW-0378">Hydrolase</keyword>
<dbReference type="InterPro" id="IPR013780">
    <property type="entry name" value="Glyco_hydro_b"/>
</dbReference>
<organism evidence="3 4">
    <name type="scientific">Polyangium mundeleinium</name>
    <dbReference type="NCBI Taxonomy" id="2995306"/>
    <lineage>
        <taxon>Bacteria</taxon>
        <taxon>Pseudomonadati</taxon>
        <taxon>Myxococcota</taxon>
        <taxon>Polyangia</taxon>
        <taxon>Polyangiales</taxon>
        <taxon>Polyangiaceae</taxon>
        <taxon>Polyangium</taxon>
    </lineage>
</organism>
<feature type="domain" description="Glycosyl hydrolase family 13 catalytic" evidence="2">
    <location>
        <begin position="17"/>
        <end position="433"/>
    </location>
</feature>
<evidence type="ECO:0000313" key="3">
    <source>
        <dbReference type="EMBL" id="MDC0747001.1"/>
    </source>
</evidence>
<dbReference type="PANTHER" id="PTHR10357">
    <property type="entry name" value="ALPHA-AMYLASE FAMILY MEMBER"/>
    <property type="match status" value="1"/>
</dbReference>
<accession>A0ABT5EYZ2</accession>
<dbReference type="Gene3D" id="3.20.20.80">
    <property type="entry name" value="Glycosidases"/>
    <property type="match status" value="1"/>
</dbReference>
<dbReference type="SUPFAM" id="SSF51445">
    <property type="entry name" value="(Trans)glycosidases"/>
    <property type="match status" value="1"/>
</dbReference>
<dbReference type="PANTHER" id="PTHR10357:SF179">
    <property type="entry name" value="NEUTRAL AND BASIC AMINO ACID TRANSPORT PROTEIN RBAT"/>
    <property type="match status" value="1"/>
</dbReference>
<dbReference type="RefSeq" id="WP_271925368.1">
    <property type="nucleotide sequence ID" value="NZ_JAQNDO010000001.1"/>
</dbReference>
<gene>
    <name evidence="3" type="ORF">POL67_37075</name>
</gene>
<dbReference type="Proteomes" id="UP001221411">
    <property type="component" value="Unassembled WGS sequence"/>
</dbReference>
<dbReference type="InterPro" id="IPR006047">
    <property type="entry name" value="GH13_cat_dom"/>
</dbReference>
<comment type="similarity">
    <text evidence="1">Belongs to the glycosyl hydrolase 13 family.</text>
</comment>
<comment type="caution">
    <text evidence="3">The sequence shown here is derived from an EMBL/GenBank/DDBJ whole genome shotgun (WGS) entry which is preliminary data.</text>
</comment>